<protein>
    <submittedName>
        <fullName evidence="3">Uncharacterized protein</fullName>
    </submittedName>
</protein>
<dbReference type="Proteomes" id="UP001314263">
    <property type="component" value="Unassembled WGS sequence"/>
</dbReference>
<evidence type="ECO:0000313" key="4">
    <source>
        <dbReference type="Proteomes" id="UP001314263"/>
    </source>
</evidence>
<dbReference type="PROSITE" id="PS50005">
    <property type="entry name" value="TPR"/>
    <property type="match status" value="2"/>
</dbReference>
<organism evidence="3 4">
    <name type="scientific">Coccomyxa viridis</name>
    <dbReference type="NCBI Taxonomy" id="1274662"/>
    <lineage>
        <taxon>Eukaryota</taxon>
        <taxon>Viridiplantae</taxon>
        <taxon>Chlorophyta</taxon>
        <taxon>core chlorophytes</taxon>
        <taxon>Trebouxiophyceae</taxon>
        <taxon>Trebouxiophyceae incertae sedis</taxon>
        <taxon>Coccomyxaceae</taxon>
        <taxon>Coccomyxa</taxon>
    </lineage>
</organism>
<gene>
    <name evidence="3" type="ORF">CVIRNUC_002359</name>
</gene>
<dbReference type="Gene3D" id="1.25.40.10">
    <property type="entry name" value="Tetratricopeptide repeat domain"/>
    <property type="match status" value="1"/>
</dbReference>
<dbReference type="PANTHER" id="PTHR23184:SF9">
    <property type="entry name" value="TETRATRICOPEPTIDE REPEAT PROTEIN 14"/>
    <property type="match status" value="1"/>
</dbReference>
<dbReference type="Pfam" id="PF13414">
    <property type="entry name" value="TPR_11"/>
    <property type="match status" value="1"/>
</dbReference>
<comment type="caution">
    <text evidence="3">The sequence shown here is derived from an EMBL/GenBank/DDBJ whole genome shotgun (WGS) entry which is preliminary data.</text>
</comment>
<feature type="compositionally biased region" description="Polar residues" evidence="2">
    <location>
        <begin position="273"/>
        <end position="286"/>
    </location>
</feature>
<feature type="repeat" description="TPR" evidence="1">
    <location>
        <begin position="147"/>
        <end position="180"/>
    </location>
</feature>
<dbReference type="InterPro" id="IPR019734">
    <property type="entry name" value="TPR_rpt"/>
</dbReference>
<dbReference type="SMART" id="SM00028">
    <property type="entry name" value="TPR"/>
    <property type="match status" value="2"/>
</dbReference>
<evidence type="ECO:0000256" key="1">
    <source>
        <dbReference type="PROSITE-ProRule" id="PRU00339"/>
    </source>
</evidence>
<sequence>MSELAGPVPDGLPVRGIWLEHRIRKLPEETKCGWLGNAMLDGGAARDALTAPRLSASAWGFAKLPSLDTLFGSIENGHESSFLASLTSSRTFHSPDCAHCMAELLQVSRTLEGLQGSTLLPQKTEESREAVRDMRISLKLAIKAAWSQEAVCRGIASAKGGDQDTALQAYDRALQLDANNVDAYVARGAASANQRHFSRAVADFETALEIEPEHTNAGRYLAAVRAQMAQLNINPQPRSRLTPPRHLPTPPPSWSEAVPRDQSSRAMPHAETTGPQSNAQEQSMPSPNADAAHRHSDRSPSRKSPEEQLNVKKALQIVSEHYGKRKAIFRSLTVHWCQVVQHQLACATPDLF</sequence>
<dbReference type="SUPFAM" id="SSF48452">
    <property type="entry name" value="TPR-like"/>
    <property type="match status" value="1"/>
</dbReference>
<accession>A0AAV1HYR9</accession>
<name>A0AAV1HYR9_9CHLO</name>
<reference evidence="3 4" key="1">
    <citation type="submission" date="2023-10" db="EMBL/GenBank/DDBJ databases">
        <authorList>
            <person name="Maclean D."/>
            <person name="Macfadyen A."/>
        </authorList>
    </citation>
    <scope>NUCLEOTIDE SEQUENCE [LARGE SCALE GENOMIC DNA]</scope>
</reference>
<feature type="compositionally biased region" description="Basic and acidic residues" evidence="2">
    <location>
        <begin position="291"/>
        <end position="310"/>
    </location>
</feature>
<proteinExistence type="predicted"/>
<dbReference type="EMBL" id="CAUYUE010000003">
    <property type="protein sequence ID" value="CAK0755235.1"/>
    <property type="molecule type" value="Genomic_DNA"/>
</dbReference>
<keyword evidence="4" id="KW-1185">Reference proteome</keyword>
<feature type="repeat" description="TPR" evidence="1">
    <location>
        <begin position="181"/>
        <end position="214"/>
    </location>
</feature>
<evidence type="ECO:0000313" key="3">
    <source>
        <dbReference type="EMBL" id="CAK0755235.1"/>
    </source>
</evidence>
<dbReference type="InterPro" id="IPR039190">
    <property type="entry name" value="TTC14"/>
</dbReference>
<dbReference type="InterPro" id="IPR011990">
    <property type="entry name" value="TPR-like_helical_dom_sf"/>
</dbReference>
<feature type="region of interest" description="Disordered" evidence="2">
    <location>
        <begin position="234"/>
        <end position="310"/>
    </location>
</feature>
<dbReference type="PANTHER" id="PTHR23184">
    <property type="entry name" value="TETRATRICOPEPTIDE REPEAT PROTEIN 14"/>
    <property type="match status" value="1"/>
</dbReference>
<keyword evidence="1" id="KW-0802">TPR repeat</keyword>
<dbReference type="AlphaFoldDB" id="A0AAV1HYR9"/>
<evidence type="ECO:0000256" key="2">
    <source>
        <dbReference type="SAM" id="MobiDB-lite"/>
    </source>
</evidence>